<reference evidence="3" key="1">
    <citation type="journal article" date="2019" name="Int. J. Syst. Evol. Microbiol.">
        <title>The Global Catalogue of Microorganisms (GCM) 10K type strain sequencing project: providing services to taxonomists for standard genome sequencing and annotation.</title>
        <authorList>
            <consortium name="The Broad Institute Genomics Platform"/>
            <consortium name="The Broad Institute Genome Sequencing Center for Infectious Disease"/>
            <person name="Wu L."/>
            <person name="Ma J."/>
        </authorList>
    </citation>
    <scope>NUCLEOTIDE SEQUENCE [LARGE SCALE GENOMIC DNA]</scope>
    <source>
        <strain evidence="3">JCM 16548</strain>
    </source>
</reference>
<dbReference type="PANTHER" id="PTHR43179">
    <property type="entry name" value="RHAMNOSYLTRANSFERASE WBBL"/>
    <property type="match status" value="1"/>
</dbReference>
<dbReference type="InterPro" id="IPR029044">
    <property type="entry name" value="Nucleotide-diphossugar_trans"/>
</dbReference>
<dbReference type="PANTHER" id="PTHR43179:SF7">
    <property type="entry name" value="RHAMNOSYLTRANSFERASE WBBL"/>
    <property type="match status" value="1"/>
</dbReference>
<dbReference type="RefSeq" id="WP_344812793.1">
    <property type="nucleotide sequence ID" value="NZ_BAAAYX010000010.1"/>
</dbReference>
<dbReference type="Gene3D" id="3.90.550.10">
    <property type="entry name" value="Spore Coat Polysaccharide Biosynthesis Protein SpsA, Chain A"/>
    <property type="match status" value="1"/>
</dbReference>
<evidence type="ECO:0000313" key="2">
    <source>
        <dbReference type="EMBL" id="GAA3706835.1"/>
    </source>
</evidence>
<dbReference type="EMBL" id="BAAAYX010000010">
    <property type="protein sequence ID" value="GAA3706835.1"/>
    <property type="molecule type" value="Genomic_DNA"/>
</dbReference>
<keyword evidence="3" id="KW-1185">Reference proteome</keyword>
<dbReference type="Proteomes" id="UP001500051">
    <property type="component" value="Unassembled WGS sequence"/>
</dbReference>
<protein>
    <submittedName>
        <fullName evidence="2">Glycosyltransferase family 2 protein</fullName>
    </submittedName>
</protein>
<dbReference type="InterPro" id="IPR001173">
    <property type="entry name" value="Glyco_trans_2-like"/>
</dbReference>
<name>A0ABP7DNA4_9ACTN</name>
<dbReference type="Pfam" id="PF00535">
    <property type="entry name" value="Glycos_transf_2"/>
    <property type="match status" value="1"/>
</dbReference>
<evidence type="ECO:0000313" key="3">
    <source>
        <dbReference type="Proteomes" id="UP001500051"/>
    </source>
</evidence>
<comment type="caution">
    <text evidence="2">The sequence shown here is derived from an EMBL/GenBank/DDBJ whole genome shotgun (WGS) entry which is preliminary data.</text>
</comment>
<dbReference type="CDD" id="cd04186">
    <property type="entry name" value="GT_2_like_c"/>
    <property type="match status" value="1"/>
</dbReference>
<proteinExistence type="predicted"/>
<dbReference type="SUPFAM" id="SSF53448">
    <property type="entry name" value="Nucleotide-diphospho-sugar transferases"/>
    <property type="match status" value="1"/>
</dbReference>
<accession>A0ABP7DNA4</accession>
<feature type="domain" description="Glycosyltransferase 2-like" evidence="1">
    <location>
        <begin position="8"/>
        <end position="190"/>
    </location>
</feature>
<evidence type="ECO:0000259" key="1">
    <source>
        <dbReference type="Pfam" id="PF00535"/>
    </source>
</evidence>
<sequence>MQSKPDVSIVIVNWNTRQYLLDCIASLLENTERASIEIIVVDNASSDGSQDALLEVYPKVRLIQNTENLGFAKANNIGFAAARGAAYCLVNTDVIALDGVIDRLWDYLVTHPGVGMVGPRTIDRDLKTRRNCRRFPTIGNACGDYLWLRRLPLLRLEGRALGIETYADTHHAEVLSGCFMMVRREAVEEVGLLDEGFFFYGEDTDWCKRFSDKGWDRIYHPAAKAIHFGGGSSAAYPVRYYLTMEKADLRYWKKHHPPRHVALYMVIKLIHHVVSVAGWGALWLGRQPGASLKVRGHAINTIWLMTGRSLA</sequence>
<organism evidence="2 3">
    <name type="scientific">Microlunatus aurantiacus</name>
    <dbReference type="NCBI Taxonomy" id="446786"/>
    <lineage>
        <taxon>Bacteria</taxon>
        <taxon>Bacillati</taxon>
        <taxon>Actinomycetota</taxon>
        <taxon>Actinomycetes</taxon>
        <taxon>Propionibacteriales</taxon>
        <taxon>Propionibacteriaceae</taxon>
        <taxon>Microlunatus</taxon>
    </lineage>
</organism>
<gene>
    <name evidence="2" type="ORF">GCM10022204_25890</name>
</gene>